<dbReference type="Proteomes" id="UP000031631">
    <property type="component" value="Chromosome"/>
</dbReference>
<sequence length="319" mass="35028">MTDHVIVTGGSGLLGASVVRLLLEEENVKPVVMDINRDPARLADVMDKIEYVQGDVSDPELLNSTFASFKPKTIYHIAAVLGDTCENKPHLAIKVNIDGFLSLLEAARDNGMAQVLFSSSGTTYGVDLEEGEMLTDKTVQRPASFYGVTKVFGENAGRYFKLKYGLDYRGIHYPAIAGPGLRDAGMVTYASAIIEKSVKGEPYTVPVSPDIRLSLAYVKDCARAIIQLGKAPVENIKTVNYFINGVQNPLPSSGEMVEMVKKRIPGAQIDFDVNEDWDRLLKSASHPVDDSSSIAEWGWKPQCDTYEKLIDAYIEDLKT</sequence>
<dbReference type="PANTHER" id="PTHR42687">
    <property type="entry name" value="L-THREONINE 3-DEHYDROGENASE"/>
    <property type="match status" value="1"/>
</dbReference>
<dbReference type="RefSeq" id="WP_041068406.1">
    <property type="nucleotide sequence ID" value="NZ_AP012273.1"/>
</dbReference>
<dbReference type="PANTHER" id="PTHR42687:SF1">
    <property type="entry name" value="L-THREONINE 3-DEHYDROGENASE, MITOCHONDRIAL"/>
    <property type="match status" value="1"/>
</dbReference>
<evidence type="ECO:0000259" key="2">
    <source>
        <dbReference type="Pfam" id="PF01370"/>
    </source>
</evidence>
<dbReference type="KEGG" id="tbn:TBH_C2176"/>
<proteinExistence type="inferred from homology"/>
<evidence type="ECO:0000313" key="4">
    <source>
        <dbReference type="Proteomes" id="UP000031631"/>
    </source>
</evidence>
<evidence type="ECO:0000313" key="3">
    <source>
        <dbReference type="EMBL" id="BAO45087.1"/>
    </source>
</evidence>
<dbReference type="GO" id="GO:0008743">
    <property type="term" value="F:L-threonine 3-dehydrogenase activity"/>
    <property type="evidence" value="ECO:0007669"/>
    <property type="project" value="TreeGrafter"/>
</dbReference>
<dbReference type="InterPro" id="IPR051225">
    <property type="entry name" value="NAD(P)_epim/dehydratase"/>
</dbReference>
<dbReference type="EMBL" id="AP012273">
    <property type="protein sequence ID" value="BAO45087.1"/>
    <property type="molecule type" value="Genomic_DNA"/>
</dbReference>
<feature type="domain" description="NAD-dependent epimerase/dehydratase" evidence="2">
    <location>
        <begin position="5"/>
        <end position="234"/>
    </location>
</feature>
<dbReference type="OrthoDB" id="9801056at2"/>
<dbReference type="InterPro" id="IPR001509">
    <property type="entry name" value="Epimerase_deHydtase"/>
</dbReference>
<accession>A0A7U6GK57</accession>
<organism evidence="3 4">
    <name type="scientific">Thiolapillus brandeum</name>
    <dbReference type="NCBI Taxonomy" id="1076588"/>
    <lineage>
        <taxon>Bacteria</taxon>
        <taxon>Pseudomonadati</taxon>
        <taxon>Pseudomonadota</taxon>
        <taxon>Gammaproteobacteria</taxon>
        <taxon>Chromatiales</taxon>
        <taxon>Sedimenticolaceae</taxon>
        <taxon>Thiolapillus</taxon>
    </lineage>
</organism>
<comment type="similarity">
    <text evidence="1">Belongs to the NAD(P)-dependent epimerase/dehydratase family.</text>
</comment>
<dbReference type="SUPFAM" id="SSF51735">
    <property type="entry name" value="NAD(P)-binding Rossmann-fold domains"/>
    <property type="match status" value="1"/>
</dbReference>
<evidence type="ECO:0000256" key="1">
    <source>
        <dbReference type="ARBA" id="ARBA00007637"/>
    </source>
</evidence>
<reference evidence="3 4" key="1">
    <citation type="journal article" date="2014" name="PLoS ONE">
        <title>Physiological and genomic features of a novel sulfur-oxidizing gammaproteobacterium belonging to a previously uncultivated symbiotic lineage isolated from a hydrothermal vent.</title>
        <authorList>
            <person name="Nunoura T."/>
            <person name="Takaki Y."/>
            <person name="Kazama H."/>
            <person name="Kakuta J."/>
            <person name="Shimamura S."/>
            <person name="Makita H."/>
            <person name="Hirai M."/>
            <person name="Miyazaki M."/>
            <person name="Takai K."/>
        </authorList>
    </citation>
    <scope>NUCLEOTIDE SEQUENCE [LARGE SCALE GENOMIC DNA]</scope>
    <source>
        <strain evidence="3 4">Hiromi1</strain>
    </source>
</reference>
<dbReference type="AlphaFoldDB" id="A0A7U6GK57"/>
<dbReference type="Pfam" id="PF01370">
    <property type="entry name" value="Epimerase"/>
    <property type="match status" value="1"/>
</dbReference>
<dbReference type="Gene3D" id="3.40.50.720">
    <property type="entry name" value="NAD(P)-binding Rossmann-like Domain"/>
    <property type="match status" value="1"/>
</dbReference>
<protein>
    <submittedName>
        <fullName evidence="3">NAD-dependent epimerase/dehydratase</fullName>
    </submittedName>
</protein>
<keyword evidence="4" id="KW-1185">Reference proteome</keyword>
<dbReference type="InterPro" id="IPR036291">
    <property type="entry name" value="NAD(P)-bd_dom_sf"/>
</dbReference>
<name>A0A7U6GK57_9GAMM</name>
<gene>
    <name evidence="3" type="ORF">TBH_C2176</name>
</gene>
<dbReference type="GO" id="GO:0006567">
    <property type="term" value="P:L-threonine catabolic process"/>
    <property type="evidence" value="ECO:0007669"/>
    <property type="project" value="TreeGrafter"/>
</dbReference>